<dbReference type="Proteomes" id="UP000501466">
    <property type="component" value="Chromosome"/>
</dbReference>
<evidence type="ECO:0000313" key="3">
    <source>
        <dbReference type="EMBL" id="BBP44580.1"/>
    </source>
</evidence>
<name>A0A6F8PRG6_9GAMM</name>
<dbReference type="KEGG" id="tzo:THMIRHAT_23260"/>
<proteinExistence type="predicted"/>
<dbReference type="Pfam" id="PF09836">
    <property type="entry name" value="DUF2063"/>
    <property type="match status" value="1"/>
</dbReference>
<dbReference type="EMBL" id="AP021888">
    <property type="protein sequence ID" value="BBP44580.1"/>
    <property type="molecule type" value="Genomic_DNA"/>
</dbReference>
<dbReference type="InterPro" id="IPR018640">
    <property type="entry name" value="DUF2063"/>
</dbReference>
<organism evidence="3 4">
    <name type="scientific">Thiosulfativibrio zosterae</name>
    <dbReference type="NCBI Taxonomy" id="2675053"/>
    <lineage>
        <taxon>Bacteria</taxon>
        <taxon>Pseudomonadati</taxon>
        <taxon>Pseudomonadota</taxon>
        <taxon>Gammaproteobacteria</taxon>
        <taxon>Thiotrichales</taxon>
        <taxon>Piscirickettsiaceae</taxon>
        <taxon>Thiosulfativibrio</taxon>
    </lineage>
</organism>
<reference evidence="4" key="1">
    <citation type="submission" date="2019-11" db="EMBL/GenBank/DDBJ databases">
        <title>Isolation and characterization of two novel species in the genus Thiomicrorhabdus.</title>
        <authorList>
            <person name="Mochizuki J."/>
            <person name="Kojima H."/>
            <person name="Fukui M."/>
        </authorList>
    </citation>
    <scope>NUCLEOTIDE SEQUENCE [LARGE SCALE GENOMIC DNA]</scope>
    <source>
        <strain evidence="4">AkT22</strain>
    </source>
</reference>
<feature type="domain" description="Putative DNA-binding" evidence="1">
    <location>
        <begin position="9"/>
        <end position="104"/>
    </location>
</feature>
<evidence type="ECO:0000259" key="2">
    <source>
        <dbReference type="Pfam" id="PF22106"/>
    </source>
</evidence>
<sequence>MNKLPAFQQLQNAFTQAIRAPEKVDFSVQKQPGLVKFTPEKRRLDIYQALFFNNLLGFFNSLFPILSKQLGEQRCQALVRAFMQQHHAQTPLFHELGQEFLAFLQTEYQPTADDPAYLLELAHYEWVELAVSIEPQEGPLNDEDCLLDWQAVYQLSPVAWPLAYEWPVHEMQASVMRDKPEWPSFLLVFRDDEDAVQQMVLSPILYEMLLGFMDNQTQTAAQVLSALAAQVGQPLEDLQGFAEPILQQFIEQNLLGFVE</sequence>
<evidence type="ECO:0000313" key="4">
    <source>
        <dbReference type="Proteomes" id="UP000501466"/>
    </source>
</evidence>
<dbReference type="Gene3D" id="3.90.930.50">
    <property type="match status" value="1"/>
</dbReference>
<dbReference type="InterPro" id="IPR054098">
    <property type="entry name" value="NGO1945-like_C"/>
</dbReference>
<dbReference type="Gene3D" id="1.10.150.690">
    <property type="entry name" value="DUF2063"/>
    <property type="match status" value="1"/>
</dbReference>
<gene>
    <name evidence="3" type="ORF">THMIRHAT_23260</name>
</gene>
<feature type="domain" description="NGO1945-like C-terminal" evidence="2">
    <location>
        <begin position="156"/>
        <end position="250"/>
    </location>
</feature>
<keyword evidence="4" id="KW-1185">Reference proteome</keyword>
<dbReference type="InterPro" id="IPR044922">
    <property type="entry name" value="DUF2063_N_sf"/>
</dbReference>
<dbReference type="Pfam" id="PF22106">
    <property type="entry name" value="NGO1945_C"/>
    <property type="match status" value="1"/>
</dbReference>
<protein>
    <submittedName>
        <fullName evidence="3">Uncharacterized protein</fullName>
    </submittedName>
</protein>
<dbReference type="RefSeq" id="WP_173292290.1">
    <property type="nucleotide sequence ID" value="NZ_AP021888.1"/>
</dbReference>
<evidence type="ECO:0000259" key="1">
    <source>
        <dbReference type="Pfam" id="PF09836"/>
    </source>
</evidence>
<accession>A0A6F8PRG6</accession>
<dbReference type="AlphaFoldDB" id="A0A6F8PRG6"/>